<dbReference type="InterPro" id="IPR036938">
    <property type="entry name" value="PAP2/HPO_sf"/>
</dbReference>
<evidence type="ECO:0000256" key="6">
    <source>
        <dbReference type="ARBA" id="ARBA00023136"/>
    </source>
</evidence>
<dbReference type="EMBL" id="QGNW01000012">
    <property type="protein sequence ID" value="RVX18154.1"/>
    <property type="molecule type" value="Genomic_DNA"/>
</dbReference>
<dbReference type="SUPFAM" id="SSF48317">
    <property type="entry name" value="Acid phosphatase/Vanadium-dependent haloperoxidase"/>
    <property type="match status" value="1"/>
</dbReference>
<comment type="similarity">
    <text evidence="2">Belongs to the PA-phosphatase related phosphoesterase family.</text>
</comment>
<evidence type="ECO:0000259" key="8">
    <source>
        <dbReference type="SMART" id="SM00014"/>
    </source>
</evidence>
<evidence type="ECO:0000256" key="1">
    <source>
        <dbReference type="ARBA" id="ARBA00004141"/>
    </source>
</evidence>
<keyword evidence="6 7" id="KW-0472">Membrane</keyword>
<dbReference type="GO" id="GO:0006644">
    <property type="term" value="P:phospholipid metabolic process"/>
    <property type="evidence" value="ECO:0007669"/>
    <property type="project" value="InterPro"/>
</dbReference>
<dbReference type="PANTHER" id="PTHR10165:SF35">
    <property type="entry name" value="RE23632P"/>
    <property type="match status" value="1"/>
</dbReference>
<keyword evidence="3 7" id="KW-0812">Transmembrane</keyword>
<sequence length="358" mass="40203">MLVQLSFIVLVVQMQETQTGGHTIKSHGAKVARIHMHDWLILILLIVIDVILNLIEPFHRFVGEEMMIDLKYPMKDNTVPVWAVPIIAVLLPFAAILANYFYRRNVYDLHHATLGLLYSVLITGVITDAIKDAVGRPRPNFFWRCFPNGAALFDPLTKNVICHGDKGVIKEGHKSFPSGHTSWCFAGLSFLSWYLSGKIRAFDRKGHIAKLAIVLLPLLMAALVGVSRVDDYWHHWQDVFVGGLIVSAKQYQVPPGNEINMIDWTCCIDAGMTVASFCYLQCFPFPHVKDGWAPHAYFQVLAEGNHVQSSSTRIPSLRLRQPEIETAYMQPGFSRESTGNDSHSTSLILDAMENGGRF</sequence>
<dbReference type="GO" id="GO:0016020">
    <property type="term" value="C:membrane"/>
    <property type="evidence" value="ECO:0007669"/>
    <property type="project" value="UniProtKB-SubCell"/>
</dbReference>
<dbReference type="InterPro" id="IPR043216">
    <property type="entry name" value="PAP-like"/>
</dbReference>
<evidence type="ECO:0000256" key="3">
    <source>
        <dbReference type="ARBA" id="ARBA00022692"/>
    </source>
</evidence>
<feature type="domain" description="Phosphatidic acid phosphatase type 2/haloperoxidase" evidence="8">
    <location>
        <begin position="114"/>
        <end position="252"/>
    </location>
</feature>
<gene>
    <name evidence="9" type="primary">LPP2_2</name>
    <name evidence="9" type="ORF">CK203_004406</name>
</gene>
<evidence type="ECO:0000256" key="4">
    <source>
        <dbReference type="ARBA" id="ARBA00022801"/>
    </source>
</evidence>
<keyword evidence="5 7" id="KW-1133">Transmembrane helix</keyword>
<feature type="transmembrane region" description="Helical" evidence="7">
    <location>
        <begin position="208"/>
        <end position="226"/>
    </location>
</feature>
<evidence type="ECO:0000256" key="7">
    <source>
        <dbReference type="SAM" id="Phobius"/>
    </source>
</evidence>
<evidence type="ECO:0000313" key="9">
    <source>
        <dbReference type="EMBL" id="RVX18154.1"/>
    </source>
</evidence>
<dbReference type="PANTHER" id="PTHR10165">
    <property type="entry name" value="LIPID PHOSPHATE PHOSPHATASE"/>
    <property type="match status" value="1"/>
</dbReference>
<feature type="transmembrane region" description="Helical" evidence="7">
    <location>
        <begin position="79"/>
        <end position="102"/>
    </location>
</feature>
<dbReference type="FunFam" id="1.20.144.10:FF:000001">
    <property type="entry name" value="Lipid phosphate phosphatase 2"/>
    <property type="match status" value="1"/>
</dbReference>
<dbReference type="Pfam" id="PF01569">
    <property type="entry name" value="PAP2"/>
    <property type="match status" value="1"/>
</dbReference>
<reference evidence="9 10" key="1">
    <citation type="journal article" date="2018" name="PLoS Genet.">
        <title>Population sequencing reveals clonal diversity and ancestral inbreeding in the grapevine cultivar Chardonnay.</title>
        <authorList>
            <person name="Roach M.J."/>
            <person name="Johnson D.L."/>
            <person name="Bohlmann J."/>
            <person name="van Vuuren H.J."/>
            <person name="Jones S.J."/>
            <person name="Pretorius I.S."/>
            <person name="Schmidt S.A."/>
            <person name="Borneman A.R."/>
        </authorList>
    </citation>
    <scope>NUCLEOTIDE SEQUENCE [LARGE SCALE GENOMIC DNA]</scope>
    <source>
        <strain evidence="10">cv. Chardonnay</strain>
        <tissue evidence="9">Leaf</tissue>
    </source>
</reference>
<dbReference type="CDD" id="cd03390">
    <property type="entry name" value="PAP2_containing_1_like"/>
    <property type="match status" value="1"/>
</dbReference>
<accession>A0A438KAD9</accession>
<comment type="caution">
    <text evidence="9">The sequence shown here is derived from an EMBL/GenBank/DDBJ whole genome shotgun (WGS) entry which is preliminary data.</text>
</comment>
<dbReference type="SMART" id="SM00014">
    <property type="entry name" value="acidPPc"/>
    <property type="match status" value="1"/>
</dbReference>
<keyword evidence="4" id="KW-0378">Hydrolase</keyword>
<dbReference type="Proteomes" id="UP000288805">
    <property type="component" value="Unassembled WGS sequence"/>
</dbReference>
<dbReference type="Gene3D" id="1.20.144.10">
    <property type="entry name" value="Phosphatidic acid phosphatase type 2/haloperoxidase"/>
    <property type="match status" value="1"/>
</dbReference>
<proteinExistence type="inferred from homology"/>
<dbReference type="AlphaFoldDB" id="A0A438KAD9"/>
<name>A0A438KAD9_VITVI</name>
<evidence type="ECO:0000256" key="2">
    <source>
        <dbReference type="ARBA" id="ARBA00008816"/>
    </source>
</evidence>
<comment type="subcellular location">
    <subcellularLocation>
        <location evidence="1">Membrane</location>
        <topology evidence="1">Multi-pass membrane protein</topology>
    </subcellularLocation>
</comment>
<organism evidence="9 10">
    <name type="scientific">Vitis vinifera</name>
    <name type="common">Grape</name>
    <dbReference type="NCBI Taxonomy" id="29760"/>
    <lineage>
        <taxon>Eukaryota</taxon>
        <taxon>Viridiplantae</taxon>
        <taxon>Streptophyta</taxon>
        <taxon>Embryophyta</taxon>
        <taxon>Tracheophyta</taxon>
        <taxon>Spermatophyta</taxon>
        <taxon>Magnoliopsida</taxon>
        <taxon>eudicotyledons</taxon>
        <taxon>Gunneridae</taxon>
        <taxon>Pentapetalae</taxon>
        <taxon>rosids</taxon>
        <taxon>Vitales</taxon>
        <taxon>Vitaceae</taxon>
        <taxon>Viteae</taxon>
        <taxon>Vitis</taxon>
    </lineage>
</organism>
<evidence type="ECO:0000313" key="10">
    <source>
        <dbReference type="Proteomes" id="UP000288805"/>
    </source>
</evidence>
<feature type="transmembrane region" description="Helical" evidence="7">
    <location>
        <begin position="39"/>
        <end position="59"/>
    </location>
</feature>
<dbReference type="InterPro" id="IPR000326">
    <property type="entry name" value="PAP2/HPO"/>
</dbReference>
<dbReference type="GO" id="GO:0008195">
    <property type="term" value="F:phosphatidate phosphatase activity"/>
    <property type="evidence" value="ECO:0007669"/>
    <property type="project" value="UniProtKB-ARBA"/>
</dbReference>
<evidence type="ECO:0000256" key="5">
    <source>
        <dbReference type="ARBA" id="ARBA00022989"/>
    </source>
</evidence>
<protein>
    <submittedName>
        <fullName evidence="9">Lipid phosphate phosphatase 2</fullName>
    </submittedName>
</protein>